<sequence length="325" mass="34062">MRVQRRTTALAFLATAALLAGCADGGAPGAPLSGLRLMVPAKAGGGWHQTAEALRNVLQRDNLVTGTEVYNVAGANGITGLSQLAGERNERVLMVMGKVMVASVVNSRSPKTLKDTTPIARLTGESMALVVPASSSITNLQDFLTAWKQNPKGTVVTGGVIADVDHILAGLIADEIGMDPKQVNFLPNQGGGGESVAKLLSGEAKAGISGVSEYAEQIKAGNLRALAVSGDKRSALLPDVRTLTELGLPISYVNWRGLVATRALSEGRRTELETALTKMHGGAAWKQTLKDKDWEDAFLTGPAFEDFLEAEHAAATKVLTEIGLV</sequence>
<dbReference type="Gene3D" id="3.40.190.150">
    <property type="entry name" value="Bordetella uptake gene, domain 1"/>
    <property type="match status" value="1"/>
</dbReference>
<comment type="similarity">
    <text evidence="1">Belongs to the UPF0065 (bug) family.</text>
</comment>
<dbReference type="InterPro" id="IPR005064">
    <property type="entry name" value="BUG"/>
</dbReference>
<protein>
    <submittedName>
        <fullName evidence="3">Tricarboxylic transport membrane protein</fullName>
    </submittedName>
</protein>
<evidence type="ECO:0000256" key="1">
    <source>
        <dbReference type="ARBA" id="ARBA00006987"/>
    </source>
</evidence>
<dbReference type="PANTHER" id="PTHR42928:SF3">
    <property type="entry name" value="UPF0065 PROTEIN YFLP"/>
    <property type="match status" value="1"/>
</dbReference>
<organism evidence="3 4">
    <name type="scientific">Crossiella equi</name>
    <dbReference type="NCBI Taxonomy" id="130796"/>
    <lineage>
        <taxon>Bacteria</taxon>
        <taxon>Bacillati</taxon>
        <taxon>Actinomycetota</taxon>
        <taxon>Actinomycetes</taxon>
        <taxon>Pseudonocardiales</taxon>
        <taxon>Pseudonocardiaceae</taxon>
        <taxon>Crossiella</taxon>
    </lineage>
</organism>
<reference evidence="3 4" key="1">
    <citation type="submission" date="2021-03" db="EMBL/GenBank/DDBJ databases">
        <title>Sequencing the genomes of 1000 actinobacteria strains.</title>
        <authorList>
            <person name="Klenk H.-P."/>
        </authorList>
    </citation>
    <scope>NUCLEOTIDE SEQUENCE [LARGE SCALE GENOMIC DNA]</scope>
    <source>
        <strain evidence="3 4">DSM 44580</strain>
    </source>
</reference>
<accession>A0ABS5AEP1</accession>
<gene>
    <name evidence="3" type="ORF">JOF53_003921</name>
</gene>
<dbReference type="PIRSF" id="PIRSF017082">
    <property type="entry name" value="YflP"/>
    <property type="match status" value="1"/>
</dbReference>
<keyword evidence="4" id="KW-1185">Reference proteome</keyword>
<evidence type="ECO:0000256" key="2">
    <source>
        <dbReference type="SAM" id="SignalP"/>
    </source>
</evidence>
<dbReference type="SUPFAM" id="SSF53850">
    <property type="entry name" value="Periplasmic binding protein-like II"/>
    <property type="match status" value="1"/>
</dbReference>
<proteinExistence type="inferred from homology"/>
<dbReference type="PANTHER" id="PTHR42928">
    <property type="entry name" value="TRICARBOXYLATE-BINDING PROTEIN"/>
    <property type="match status" value="1"/>
</dbReference>
<dbReference type="Gene3D" id="3.40.190.10">
    <property type="entry name" value="Periplasmic binding protein-like II"/>
    <property type="match status" value="1"/>
</dbReference>
<evidence type="ECO:0000313" key="4">
    <source>
        <dbReference type="Proteomes" id="UP001519363"/>
    </source>
</evidence>
<keyword evidence="2" id="KW-0732">Signal</keyword>
<dbReference type="InterPro" id="IPR042100">
    <property type="entry name" value="Bug_dom1"/>
</dbReference>
<dbReference type="EMBL" id="JAGIOO010000001">
    <property type="protein sequence ID" value="MBP2475049.1"/>
    <property type="molecule type" value="Genomic_DNA"/>
</dbReference>
<dbReference type="CDD" id="cd07012">
    <property type="entry name" value="PBP2_Bug_TTT"/>
    <property type="match status" value="1"/>
</dbReference>
<name>A0ABS5AEP1_9PSEU</name>
<dbReference type="RefSeq" id="WP_086781911.1">
    <property type="nucleotide sequence ID" value="NZ_JAGIOO010000001.1"/>
</dbReference>
<feature type="chain" id="PRO_5046700062" evidence="2">
    <location>
        <begin position="23"/>
        <end position="325"/>
    </location>
</feature>
<feature type="signal peptide" evidence="2">
    <location>
        <begin position="1"/>
        <end position="22"/>
    </location>
</feature>
<comment type="caution">
    <text evidence="3">The sequence shown here is derived from an EMBL/GenBank/DDBJ whole genome shotgun (WGS) entry which is preliminary data.</text>
</comment>
<dbReference type="Pfam" id="PF03401">
    <property type="entry name" value="TctC"/>
    <property type="match status" value="1"/>
</dbReference>
<dbReference type="PROSITE" id="PS51257">
    <property type="entry name" value="PROKAR_LIPOPROTEIN"/>
    <property type="match status" value="1"/>
</dbReference>
<evidence type="ECO:0000313" key="3">
    <source>
        <dbReference type="EMBL" id="MBP2475049.1"/>
    </source>
</evidence>
<dbReference type="Proteomes" id="UP001519363">
    <property type="component" value="Unassembled WGS sequence"/>
</dbReference>